<evidence type="ECO:0000313" key="3">
    <source>
        <dbReference type="EMBL" id="PHQ36419.1"/>
    </source>
</evidence>
<feature type="signal peptide" evidence="1">
    <location>
        <begin position="1"/>
        <end position="31"/>
    </location>
</feature>
<keyword evidence="1" id="KW-0732">Signal</keyword>
<organism evidence="3 4">
    <name type="scientific">Rhodopirellula bahusiensis</name>
    <dbReference type="NCBI Taxonomy" id="2014065"/>
    <lineage>
        <taxon>Bacteria</taxon>
        <taxon>Pseudomonadati</taxon>
        <taxon>Planctomycetota</taxon>
        <taxon>Planctomycetia</taxon>
        <taxon>Pirellulales</taxon>
        <taxon>Pirellulaceae</taxon>
        <taxon>Rhodopirellula</taxon>
    </lineage>
</organism>
<evidence type="ECO:0000256" key="1">
    <source>
        <dbReference type="SAM" id="SignalP"/>
    </source>
</evidence>
<dbReference type="EMBL" id="NIZW01000002">
    <property type="protein sequence ID" value="PHQ36419.1"/>
    <property type="molecule type" value="Genomic_DNA"/>
</dbReference>
<comment type="caution">
    <text evidence="3">The sequence shown here is derived from an EMBL/GenBank/DDBJ whole genome shotgun (WGS) entry which is preliminary data.</text>
</comment>
<sequence>MKSCLRSRCVSIRCMLLAFMVVLCGADSASAQLDETLPSLVDGRAPENFEEMWRGFDPTSEPLNVEVVKEWEEDGVDLKIVRFRMGVFKGHEAKLAAVFGVPKCATNVPGLVQIHGGGQFADHKACVANAKRGYATVSIAWAGRISAPGHRVSRDEVKLFWDQKTDDPAYRLTTDWGVVDGYHAPSRNPGNQFPSAKPAEWTLDDVESPRNSGWFLCAIAARRALTFLESQPEVDASRLGVYGHSMGGKLTVLTAVDPRVKAAAPSCGGISDRYNDSELFRKTLGDDVSLSEIQCPIMFLSPANDFHGRIGDLPSAVSEIQSQDWRVTCSPHHNHQDTPAYEAATLLWFDQHLKNAFQFPQTPQVTMVWDGSEGVPKAKVQVDASMPIESVDMYYTQNGKPGETPADRDDVVHRFWHHVSAAEGDDVWTAKMPISSTSKPLWVYANVTYRLSETVEGVGYYYRTYRTDEVNLSSVVQMFDSEQLRAAGVKATKQHTNLIEDFASDWEREWFTYRPEQWARTTNKLCADQYKAPANAKLALEVQSLQANSLVVVIDEYAATVELDGSETWQTIELSPGDFQNAAGKLLANWEGIRQLKLSDAERLTGGRGEAAQSRIVGRRWKGEPPPFRNLRWTTQAADSANSRLDVFPASTVGVESVNGETKFQKQYSPSPSVWDDRIDEAAVFQVEMQHQQSPANSFRLRMGKGGQIYSLRGSFGESLPPSWRKPGGKLSPWNDEVWQFVAVCTQFNGIKTQRPNRRRPEQSSSQVEEVKNKLAELGLSDTFFVHNSGAYIPNSSELKSLYCPLLAYEIDEDARAIRMLNWGLVPQIRSVHRSPLLYYTQIRDAGDGVIEMTWVVHNFSQREDVVFDHLNAPWGGTRISSLPLRYVASPEGELLEREGFLSEHGTVDVRETAGWNLSCQSDADDSPSLALVYGRDKHLERELERKANGEAYCQFKHSLYRDWRASDPLYKNEWNDWATRPENSFRNYDVCEIIPKLRIVPGSTIWFRSYLVVGEKAATMKRAQSLVDHVDYGLLDFRADQCPMTTVVRGDVSMQLFAKPVSGSLPVFEIEHTETGQNILTTDPYYFVENQPLDLDLPSDHPQRDYFASVRGYFLDRNHSKWKRLVGYALVEPPAEGGSHANGTWKRLSSVLNLQVAAEDNKYHRDVWVQCSDTASNVEARATE</sequence>
<dbReference type="GeneID" id="90607275"/>
<dbReference type="Proteomes" id="UP000225740">
    <property type="component" value="Unassembled WGS sequence"/>
</dbReference>
<feature type="domain" description="Dienelactone hydrolase" evidence="2">
    <location>
        <begin position="223"/>
        <end position="315"/>
    </location>
</feature>
<dbReference type="InterPro" id="IPR050261">
    <property type="entry name" value="FrsA_esterase"/>
</dbReference>
<accession>A0A2G1WCP9</accession>
<reference evidence="3 4" key="1">
    <citation type="submission" date="2017-06" db="EMBL/GenBank/DDBJ databases">
        <title>Description of Rhodopirellula bahusiensis sp. nov.</title>
        <authorList>
            <person name="Kizina J."/>
            <person name="Harder J."/>
        </authorList>
    </citation>
    <scope>NUCLEOTIDE SEQUENCE [LARGE SCALE GENOMIC DNA]</scope>
    <source>
        <strain evidence="3 4">SWK21</strain>
    </source>
</reference>
<dbReference type="AlphaFoldDB" id="A0A2G1WCP9"/>
<dbReference type="GO" id="GO:0016787">
    <property type="term" value="F:hydrolase activity"/>
    <property type="evidence" value="ECO:0007669"/>
    <property type="project" value="InterPro"/>
</dbReference>
<dbReference type="OrthoDB" id="2491135at2"/>
<dbReference type="Gene3D" id="3.40.50.1820">
    <property type="entry name" value="alpha/beta hydrolase"/>
    <property type="match status" value="1"/>
</dbReference>
<dbReference type="InterPro" id="IPR029058">
    <property type="entry name" value="AB_hydrolase_fold"/>
</dbReference>
<gene>
    <name evidence="3" type="ORF">CEE69_03220</name>
</gene>
<proteinExistence type="predicted"/>
<dbReference type="PANTHER" id="PTHR22946">
    <property type="entry name" value="DIENELACTONE HYDROLASE DOMAIN-CONTAINING PROTEIN-RELATED"/>
    <property type="match status" value="1"/>
</dbReference>
<keyword evidence="4" id="KW-1185">Reference proteome</keyword>
<name>A0A2G1WCP9_9BACT</name>
<dbReference type="SUPFAM" id="SSF53474">
    <property type="entry name" value="alpha/beta-Hydrolases"/>
    <property type="match status" value="1"/>
</dbReference>
<evidence type="ECO:0000259" key="2">
    <source>
        <dbReference type="Pfam" id="PF01738"/>
    </source>
</evidence>
<protein>
    <recommendedName>
        <fullName evidence="2">Dienelactone hydrolase domain-containing protein</fullName>
    </recommendedName>
</protein>
<dbReference type="RefSeq" id="WP_099259319.1">
    <property type="nucleotide sequence ID" value="NZ_NIZW01000002.1"/>
</dbReference>
<evidence type="ECO:0000313" key="4">
    <source>
        <dbReference type="Proteomes" id="UP000225740"/>
    </source>
</evidence>
<dbReference type="Pfam" id="PF01738">
    <property type="entry name" value="DLH"/>
    <property type="match status" value="1"/>
</dbReference>
<dbReference type="InterPro" id="IPR002925">
    <property type="entry name" value="Dienelactn_hydro"/>
</dbReference>
<feature type="chain" id="PRO_5013901453" description="Dienelactone hydrolase domain-containing protein" evidence="1">
    <location>
        <begin position="32"/>
        <end position="1185"/>
    </location>
</feature>